<sequence length="109" mass="12536">MYIGVFFGWKNTLLSCVPFFPSIIIHSAAGLVTQSAKLQNHILEFRQRQKCIPRLLSEMILKDAEDLNVGAQMSESVRPTVMLSLTCQNKWKRATWALLLHFTHFFLLV</sequence>
<evidence type="ECO:0000313" key="2">
    <source>
        <dbReference type="Proteomes" id="UP001444071"/>
    </source>
</evidence>
<dbReference type="Proteomes" id="UP001444071">
    <property type="component" value="Unassembled WGS sequence"/>
</dbReference>
<accession>A0ABV0W3T3</accession>
<comment type="caution">
    <text evidence="1">The sequence shown here is derived from an EMBL/GenBank/DDBJ whole genome shotgun (WGS) entry which is preliminary data.</text>
</comment>
<gene>
    <name evidence="1" type="ORF">XENORESO_016212</name>
</gene>
<keyword evidence="2" id="KW-1185">Reference proteome</keyword>
<name>A0ABV0W3T3_9TELE</name>
<evidence type="ECO:0000313" key="1">
    <source>
        <dbReference type="EMBL" id="MEQ2263960.1"/>
    </source>
</evidence>
<protein>
    <submittedName>
        <fullName evidence="1">Uncharacterized protein</fullName>
    </submittedName>
</protein>
<reference evidence="1 2" key="1">
    <citation type="submission" date="2021-06" db="EMBL/GenBank/DDBJ databases">
        <authorList>
            <person name="Palmer J.M."/>
        </authorList>
    </citation>
    <scope>NUCLEOTIDE SEQUENCE [LARGE SCALE GENOMIC DNA]</scope>
    <source>
        <strain evidence="1 2">XR_2019</strain>
        <tissue evidence="1">Muscle</tissue>
    </source>
</reference>
<proteinExistence type="predicted"/>
<dbReference type="EMBL" id="JAHRIM010025342">
    <property type="protein sequence ID" value="MEQ2263960.1"/>
    <property type="molecule type" value="Genomic_DNA"/>
</dbReference>
<organism evidence="1 2">
    <name type="scientific">Xenotaenia resolanae</name>
    <dbReference type="NCBI Taxonomy" id="208358"/>
    <lineage>
        <taxon>Eukaryota</taxon>
        <taxon>Metazoa</taxon>
        <taxon>Chordata</taxon>
        <taxon>Craniata</taxon>
        <taxon>Vertebrata</taxon>
        <taxon>Euteleostomi</taxon>
        <taxon>Actinopterygii</taxon>
        <taxon>Neopterygii</taxon>
        <taxon>Teleostei</taxon>
        <taxon>Neoteleostei</taxon>
        <taxon>Acanthomorphata</taxon>
        <taxon>Ovalentaria</taxon>
        <taxon>Atherinomorphae</taxon>
        <taxon>Cyprinodontiformes</taxon>
        <taxon>Goodeidae</taxon>
        <taxon>Xenotaenia</taxon>
    </lineage>
</organism>